<gene>
    <name evidence="1" type="ORF">GCM10025867_25040</name>
</gene>
<reference evidence="2" key="1">
    <citation type="journal article" date="2019" name="Int. J. Syst. Evol. Microbiol.">
        <title>The Global Catalogue of Microorganisms (GCM) 10K type strain sequencing project: providing services to taxonomists for standard genome sequencing and annotation.</title>
        <authorList>
            <consortium name="The Broad Institute Genomics Platform"/>
            <consortium name="The Broad Institute Genome Sequencing Center for Infectious Disease"/>
            <person name="Wu L."/>
            <person name="Ma J."/>
        </authorList>
    </citation>
    <scope>NUCLEOTIDE SEQUENCE [LARGE SCALE GENOMIC DNA]</scope>
    <source>
        <strain evidence="2">NBRC 108728</strain>
    </source>
</reference>
<name>A0ABN6XZ78_9MICO</name>
<keyword evidence="2" id="KW-1185">Reference proteome</keyword>
<organism evidence="1 2">
    <name type="scientific">Frondihabitans sucicola</name>
    <dbReference type="NCBI Taxonomy" id="1268041"/>
    <lineage>
        <taxon>Bacteria</taxon>
        <taxon>Bacillati</taxon>
        <taxon>Actinomycetota</taxon>
        <taxon>Actinomycetes</taxon>
        <taxon>Micrococcales</taxon>
        <taxon>Microbacteriaceae</taxon>
        <taxon>Frondihabitans</taxon>
    </lineage>
</organism>
<protein>
    <recommendedName>
        <fullName evidence="3">D-isomer specific 2-hydroxyacid dehydrogenase catalytic domain-containing protein</fullName>
    </recommendedName>
</protein>
<sequence length="65" mass="6992">MPKLRLAFAMRSDELAATVFSDEAKERLAGVTDLVRPDVLTEFESDEALAVLGSIDVLVTGWGAP</sequence>
<evidence type="ECO:0000313" key="1">
    <source>
        <dbReference type="EMBL" id="BDZ50263.1"/>
    </source>
</evidence>
<dbReference type="Proteomes" id="UP001321486">
    <property type="component" value="Chromosome"/>
</dbReference>
<evidence type="ECO:0000313" key="2">
    <source>
        <dbReference type="Proteomes" id="UP001321486"/>
    </source>
</evidence>
<proteinExistence type="predicted"/>
<dbReference type="EMBL" id="AP027732">
    <property type="protein sequence ID" value="BDZ50263.1"/>
    <property type="molecule type" value="Genomic_DNA"/>
</dbReference>
<dbReference type="RefSeq" id="WP_286343324.1">
    <property type="nucleotide sequence ID" value="NZ_AP027732.1"/>
</dbReference>
<accession>A0ABN6XZ78</accession>
<evidence type="ECO:0008006" key="3">
    <source>
        <dbReference type="Google" id="ProtNLM"/>
    </source>
</evidence>